<dbReference type="InterPro" id="IPR006059">
    <property type="entry name" value="SBP"/>
</dbReference>
<organism evidence="8 9">
    <name type="scientific">Gracilibacillus halophilus YIM-C55.5</name>
    <dbReference type="NCBI Taxonomy" id="1308866"/>
    <lineage>
        <taxon>Bacteria</taxon>
        <taxon>Bacillati</taxon>
        <taxon>Bacillota</taxon>
        <taxon>Bacilli</taxon>
        <taxon>Bacillales</taxon>
        <taxon>Bacillaceae</taxon>
        <taxon>Gracilibacillus</taxon>
    </lineage>
</organism>
<feature type="region of interest" description="Disordered" evidence="6">
    <location>
        <begin position="29"/>
        <end position="56"/>
    </location>
</feature>
<dbReference type="AlphaFoldDB" id="N4WCA6"/>
<evidence type="ECO:0000256" key="7">
    <source>
        <dbReference type="SAM" id="SignalP"/>
    </source>
</evidence>
<dbReference type="SUPFAM" id="SSF53850">
    <property type="entry name" value="Periplasmic binding protein-like II"/>
    <property type="match status" value="1"/>
</dbReference>
<keyword evidence="5" id="KW-0449">Lipoprotein</keyword>
<sequence>MMKRKKKLWLILFSCLLMVILIGCNSDDEASNQEDTDGTNNDESQGENNQTDEEPFDISIMTTSFSPEPPEEDSPAWEAIEEFTNTNLDITFVPNSNYDERFNITLASGELPSIILTGKTPSFISAVEDGAFWDLTDYVDEYENLSQMNEIVKNNISIKGRIYSLYRSRPLGRKAVTIRKDWLDNLGMEMPQTIDEFYDVMYAFTHDDPDGNGKDDTIGTVISEYEGPWDIMQTWFGVPNKWGIDDEGKLYPHFQDPQYREALDFFKKMYDEGLVNEDFAVMDPAKWHDEFVNGRAGTVIDVADAASRNQDNMVKEDSSLEGSVDLFGAVEGPEGLTHLPTTGYSMMFAISKTAVQSEEELHKVLEFMDQMSTEEGQNLAFNGVEGRHYEIVDGEYTPSDDQALIYEHEDLNQLLTFIPEERHLTEPLQEIEKKEEQVMKNNEEIVVENPAEPLVSEVYGRQGEQLDNIILDARVQYIVGQIDESGLDEAEELWMNSGGKEYIEEINQLYQEAQANQ</sequence>
<dbReference type="InterPro" id="IPR050490">
    <property type="entry name" value="Bact_solute-bd_prot1"/>
</dbReference>
<dbReference type="RefSeq" id="WP_003464447.1">
    <property type="nucleotide sequence ID" value="NZ_APML01000012.1"/>
</dbReference>
<dbReference type="Proteomes" id="UP000012283">
    <property type="component" value="Unassembled WGS sequence"/>
</dbReference>
<evidence type="ECO:0000256" key="3">
    <source>
        <dbReference type="ARBA" id="ARBA00023136"/>
    </source>
</evidence>
<gene>
    <name evidence="8" type="ORF">J416_03131</name>
</gene>
<protein>
    <submittedName>
        <fullName evidence="8">ABC transporter substrate-binding protein LplA</fullName>
    </submittedName>
</protein>
<dbReference type="EMBL" id="APML01000012">
    <property type="protein sequence ID" value="ENH97913.1"/>
    <property type="molecule type" value="Genomic_DNA"/>
</dbReference>
<proteinExistence type="predicted"/>
<reference evidence="8 9" key="1">
    <citation type="submission" date="2013-03" db="EMBL/GenBank/DDBJ databases">
        <title>Draft genome sequence of Gracibacillus halophilus YIM-C55.5, a moderately halophilic and thermophilic organism from the Xiaochaidamu salt lake.</title>
        <authorList>
            <person name="Sugumar T."/>
            <person name="Polireddy D.R."/>
            <person name="Antony A."/>
            <person name="Madhava Y.R."/>
            <person name="Sivakumar N."/>
        </authorList>
    </citation>
    <scope>NUCLEOTIDE SEQUENCE [LARGE SCALE GENOMIC DNA]</scope>
    <source>
        <strain evidence="8 9">YIM-C55.5</strain>
    </source>
</reference>
<dbReference type="PATRIC" id="fig|1308866.3.peg.635"/>
<dbReference type="CDD" id="cd13580">
    <property type="entry name" value="PBP2_AlgQ_like_1"/>
    <property type="match status" value="1"/>
</dbReference>
<feature type="compositionally biased region" description="Polar residues" evidence="6">
    <location>
        <begin position="38"/>
        <end position="49"/>
    </location>
</feature>
<comment type="caution">
    <text evidence="8">The sequence shown here is derived from an EMBL/GenBank/DDBJ whole genome shotgun (WGS) entry which is preliminary data.</text>
</comment>
<evidence type="ECO:0000313" key="9">
    <source>
        <dbReference type="Proteomes" id="UP000012283"/>
    </source>
</evidence>
<dbReference type="PANTHER" id="PTHR43649:SF33">
    <property type="entry name" value="POLYGALACTURONAN_RHAMNOGALACTURONAN-BINDING PROTEIN YTCQ"/>
    <property type="match status" value="1"/>
</dbReference>
<dbReference type="Gene3D" id="3.40.190.10">
    <property type="entry name" value="Periplasmic binding protein-like II"/>
    <property type="match status" value="2"/>
</dbReference>
<feature type="chain" id="PRO_5039460638" evidence="7">
    <location>
        <begin position="27"/>
        <end position="517"/>
    </location>
</feature>
<dbReference type="STRING" id="1308866.J416_03131"/>
<keyword evidence="4" id="KW-0564">Palmitate</keyword>
<name>N4WCA6_9BACI</name>
<keyword evidence="2 7" id="KW-0732">Signal</keyword>
<evidence type="ECO:0000313" key="8">
    <source>
        <dbReference type="EMBL" id="ENH97913.1"/>
    </source>
</evidence>
<keyword evidence="9" id="KW-1185">Reference proteome</keyword>
<evidence type="ECO:0000256" key="5">
    <source>
        <dbReference type="ARBA" id="ARBA00023288"/>
    </source>
</evidence>
<evidence type="ECO:0000256" key="2">
    <source>
        <dbReference type="ARBA" id="ARBA00022729"/>
    </source>
</evidence>
<evidence type="ECO:0000256" key="4">
    <source>
        <dbReference type="ARBA" id="ARBA00023139"/>
    </source>
</evidence>
<dbReference type="Pfam" id="PF01547">
    <property type="entry name" value="SBP_bac_1"/>
    <property type="match status" value="1"/>
</dbReference>
<dbReference type="eggNOG" id="COG1653">
    <property type="taxonomic scope" value="Bacteria"/>
</dbReference>
<dbReference type="PANTHER" id="PTHR43649">
    <property type="entry name" value="ARABINOSE-BINDING PROTEIN-RELATED"/>
    <property type="match status" value="1"/>
</dbReference>
<keyword evidence="1" id="KW-1003">Cell membrane</keyword>
<evidence type="ECO:0000256" key="1">
    <source>
        <dbReference type="ARBA" id="ARBA00022475"/>
    </source>
</evidence>
<evidence type="ECO:0000256" key="6">
    <source>
        <dbReference type="SAM" id="MobiDB-lite"/>
    </source>
</evidence>
<dbReference type="PROSITE" id="PS51257">
    <property type="entry name" value="PROKAR_LIPOPROTEIN"/>
    <property type="match status" value="1"/>
</dbReference>
<keyword evidence="3" id="KW-0472">Membrane</keyword>
<accession>N4WCA6</accession>
<feature type="signal peptide" evidence="7">
    <location>
        <begin position="1"/>
        <end position="26"/>
    </location>
</feature>